<dbReference type="AlphaFoldDB" id="A0AAW1H4T7"/>
<dbReference type="CDD" id="cd09272">
    <property type="entry name" value="RNase_HI_RT_Ty1"/>
    <property type="match status" value="1"/>
</dbReference>
<name>A0AAW1H4T7_SAPOF</name>
<dbReference type="PANTHER" id="PTHR11439">
    <property type="entry name" value="GAG-POL-RELATED RETROTRANSPOSON"/>
    <property type="match status" value="1"/>
</dbReference>
<dbReference type="InterPro" id="IPR043502">
    <property type="entry name" value="DNA/RNA_pol_sf"/>
</dbReference>
<dbReference type="PANTHER" id="PTHR11439:SF470">
    <property type="entry name" value="CYSTEINE-RICH RLK (RECEPTOR-LIKE PROTEIN KINASE) 8"/>
    <property type="match status" value="1"/>
</dbReference>
<evidence type="ECO:0000313" key="2">
    <source>
        <dbReference type="Proteomes" id="UP001443914"/>
    </source>
</evidence>
<proteinExistence type="predicted"/>
<evidence type="ECO:0008006" key="3">
    <source>
        <dbReference type="Google" id="ProtNLM"/>
    </source>
</evidence>
<dbReference type="SUPFAM" id="SSF56672">
    <property type="entry name" value="DNA/RNA polymerases"/>
    <property type="match status" value="1"/>
</dbReference>
<accession>A0AAW1H4T7</accession>
<keyword evidence="2" id="KW-1185">Reference proteome</keyword>
<reference evidence="1" key="1">
    <citation type="submission" date="2024-03" db="EMBL/GenBank/DDBJ databases">
        <title>WGS assembly of Saponaria officinalis var. Norfolk2.</title>
        <authorList>
            <person name="Jenkins J."/>
            <person name="Shu S."/>
            <person name="Grimwood J."/>
            <person name="Barry K."/>
            <person name="Goodstein D."/>
            <person name="Schmutz J."/>
            <person name="Leebens-Mack J."/>
            <person name="Osbourn A."/>
        </authorList>
    </citation>
    <scope>NUCLEOTIDE SEQUENCE [LARGE SCALE GENOMIC DNA]</scope>
    <source>
        <strain evidence="1">JIC</strain>
    </source>
</reference>
<dbReference type="Proteomes" id="UP001443914">
    <property type="component" value="Unassembled WGS sequence"/>
</dbReference>
<comment type="caution">
    <text evidence="1">The sequence shown here is derived from an EMBL/GenBank/DDBJ whole genome shotgun (WGS) entry which is preliminary data.</text>
</comment>
<evidence type="ECO:0000313" key="1">
    <source>
        <dbReference type="EMBL" id="KAK9671406.1"/>
    </source>
</evidence>
<organism evidence="1 2">
    <name type="scientific">Saponaria officinalis</name>
    <name type="common">Common soapwort</name>
    <name type="synonym">Lychnis saponaria</name>
    <dbReference type="NCBI Taxonomy" id="3572"/>
    <lineage>
        <taxon>Eukaryota</taxon>
        <taxon>Viridiplantae</taxon>
        <taxon>Streptophyta</taxon>
        <taxon>Embryophyta</taxon>
        <taxon>Tracheophyta</taxon>
        <taxon>Spermatophyta</taxon>
        <taxon>Magnoliopsida</taxon>
        <taxon>eudicotyledons</taxon>
        <taxon>Gunneridae</taxon>
        <taxon>Pentapetalae</taxon>
        <taxon>Caryophyllales</taxon>
        <taxon>Caryophyllaceae</taxon>
        <taxon>Caryophylleae</taxon>
        <taxon>Saponaria</taxon>
    </lineage>
</organism>
<sequence>MEENHRLVGKLIYLTHTRHELCYSVHVLAQFMQNPTHSQWKAALRVVRYLKNCPGQGIFLRAGLPMTLEAYCDTNWASYSISRRSLTAYVIFLGGLPISWKTKKQATVSRSSTEAEYRAMASTTCEILWLKGLLTSLGFEHTKSVPLHCDSQAALHIANNPVFHECTKHIEIDCHFVRNEITRGTIAPVKVHTSSQLADILTKALGRQQFQSLLRKFGISNLHAPT</sequence>
<dbReference type="EMBL" id="JBDFQZ010000012">
    <property type="protein sequence ID" value="KAK9671406.1"/>
    <property type="molecule type" value="Genomic_DNA"/>
</dbReference>
<gene>
    <name evidence="1" type="ORF">RND81_12G027900</name>
</gene>
<protein>
    <recommendedName>
        <fullName evidence="3">Copia protein</fullName>
    </recommendedName>
</protein>